<dbReference type="PROSITE" id="PS00687">
    <property type="entry name" value="ALDEHYDE_DEHYDR_GLU"/>
    <property type="match status" value="1"/>
</dbReference>
<organism evidence="7 8">
    <name type="scientific">Arthrobacter flavus</name>
    <dbReference type="NCBI Taxonomy" id="95172"/>
    <lineage>
        <taxon>Bacteria</taxon>
        <taxon>Bacillati</taxon>
        <taxon>Actinomycetota</taxon>
        <taxon>Actinomycetes</taxon>
        <taxon>Micrococcales</taxon>
        <taxon>Micrococcaceae</taxon>
        <taxon>Arthrobacter</taxon>
    </lineage>
</organism>
<dbReference type="Proteomes" id="UP001597307">
    <property type="component" value="Unassembled WGS sequence"/>
</dbReference>
<proteinExistence type="inferred from homology"/>
<evidence type="ECO:0000256" key="2">
    <source>
        <dbReference type="ARBA" id="ARBA00023002"/>
    </source>
</evidence>
<dbReference type="InterPro" id="IPR016160">
    <property type="entry name" value="Ald_DH_CS_CYS"/>
</dbReference>
<dbReference type="InterPro" id="IPR012394">
    <property type="entry name" value="Aldehyde_DH_NAD(P)"/>
</dbReference>
<evidence type="ECO:0000313" key="8">
    <source>
        <dbReference type="Proteomes" id="UP001597307"/>
    </source>
</evidence>
<reference evidence="8" key="1">
    <citation type="journal article" date="2019" name="Int. J. Syst. Evol. Microbiol.">
        <title>The Global Catalogue of Microorganisms (GCM) 10K type strain sequencing project: providing services to taxonomists for standard genome sequencing and annotation.</title>
        <authorList>
            <consortium name="The Broad Institute Genomics Platform"/>
            <consortium name="The Broad Institute Genome Sequencing Center for Infectious Disease"/>
            <person name="Wu L."/>
            <person name="Ma J."/>
        </authorList>
    </citation>
    <scope>NUCLEOTIDE SEQUENCE [LARGE SCALE GENOMIC DNA]</scope>
    <source>
        <strain evidence="8">JCM 11496</strain>
    </source>
</reference>
<evidence type="ECO:0000256" key="1">
    <source>
        <dbReference type="ARBA" id="ARBA00009986"/>
    </source>
</evidence>
<dbReference type="EMBL" id="JBHUGA010000006">
    <property type="protein sequence ID" value="MFD1845449.1"/>
    <property type="molecule type" value="Genomic_DNA"/>
</dbReference>
<accession>A0ABW4Q2K1</accession>
<dbReference type="InterPro" id="IPR016162">
    <property type="entry name" value="Ald_DH_N"/>
</dbReference>
<protein>
    <recommendedName>
        <fullName evidence="3">Aldehyde dehydrogenase</fullName>
    </recommendedName>
</protein>
<keyword evidence="8" id="KW-1185">Reference proteome</keyword>
<gene>
    <name evidence="7" type="ORF">ACFSFX_02420</name>
</gene>
<sequence length="468" mass="50168">MTSTPTLSAAGSGAEGTSAADRLRRTFDVGTTRPLAWRRAQLQGLVRMFAEREQDFADALQADLGKSRLEGLVSELSLVRAEAEFALRRLREWTSVERVRVPVGLAPASAHREPQPLGVVLIIGPWNYPVQLLLSPLVGALAAGNCAVLKPSELAPATSAVIADLLPRYLDGAAVEVVEGGPEVSTQLLTRKYDSIFFTGGARVGRIVAKAAGEQLTPVTLELGGKSPAVVMDGDLRAVARRLVFGKFLNAGQTCVAPDYVLVKAGLESQLLKQLKRALAEFYGSDPSESSDYGRIINETHLDRLVGLLDSGRIYAGGAHDRSTRYLEPTLLTEVQPDSPVMADEIFGPILPILPVSGMDEAVGFIAARPAPLAAYLFSRDSAVQRNFEERVRAGGIGHNACNLHLTVPGLPFGGVGDSGSGAYHGRYSFDTFSQLRGVLSKGTGIDTLRLAYPPHNGLKKWLLRRLL</sequence>
<evidence type="ECO:0000256" key="4">
    <source>
        <dbReference type="PROSITE-ProRule" id="PRU10007"/>
    </source>
</evidence>
<evidence type="ECO:0000259" key="6">
    <source>
        <dbReference type="Pfam" id="PF00171"/>
    </source>
</evidence>
<dbReference type="PANTHER" id="PTHR43570">
    <property type="entry name" value="ALDEHYDE DEHYDROGENASE"/>
    <property type="match status" value="1"/>
</dbReference>
<dbReference type="InterPro" id="IPR029510">
    <property type="entry name" value="Ald_DH_CS_GLU"/>
</dbReference>
<keyword evidence="2 3" id="KW-0560">Oxidoreductase</keyword>
<dbReference type="Gene3D" id="3.40.605.10">
    <property type="entry name" value="Aldehyde Dehydrogenase, Chain A, domain 1"/>
    <property type="match status" value="1"/>
</dbReference>
<dbReference type="CDD" id="cd07087">
    <property type="entry name" value="ALDH_F3-13-14_CALDH-like"/>
    <property type="match status" value="1"/>
</dbReference>
<dbReference type="PANTHER" id="PTHR43570:SF16">
    <property type="entry name" value="ALDEHYDE DEHYDROGENASE TYPE III, ISOFORM Q"/>
    <property type="match status" value="1"/>
</dbReference>
<comment type="similarity">
    <text evidence="1 3 5">Belongs to the aldehyde dehydrogenase family.</text>
</comment>
<feature type="active site" evidence="4">
    <location>
        <position position="222"/>
    </location>
</feature>
<dbReference type="Gene3D" id="3.40.309.10">
    <property type="entry name" value="Aldehyde Dehydrogenase, Chain A, domain 2"/>
    <property type="match status" value="1"/>
</dbReference>
<name>A0ABW4Q2K1_9MICC</name>
<dbReference type="InterPro" id="IPR015590">
    <property type="entry name" value="Aldehyde_DH_dom"/>
</dbReference>
<dbReference type="SUPFAM" id="SSF53720">
    <property type="entry name" value="ALDH-like"/>
    <property type="match status" value="1"/>
</dbReference>
<dbReference type="PROSITE" id="PS00070">
    <property type="entry name" value="ALDEHYDE_DEHYDR_CYS"/>
    <property type="match status" value="1"/>
</dbReference>
<dbReference type="InterPro" id="IPR016161">
    <property type="entry name" value="Ald_DH/histidinol_DH"/>
</dbReference>
<feature type="domain" description="Aldehyde dehydrogenase" evidence="6">
    <location>
        <begin position="18"/>
        <end position="437"/>
    </location>
</feature>
<comment type="caution">
    <text evidence="7">The sequence shown here is derived from an EMBL/GenBank/DDBJ whole genome shotgun (WGS) entry which is preliminary data.</text>
</comment>
<evidence type="ECO:0000256" key="3">
    <source>
        <dbReference type="PIRNR" id="PIRNR036492"/>
    </source>
</evidence>
<evidence type="ECO:0000313" key="7">
    <source>
        <dbReference type="EMBL" id="MFD1845449.1"/>
    </source>
</evidence>
<evidence type="ECO:0000256" key="5">
    <source>
        <dbReference type="RuleBase" id="RU003345"/>
    </source>
</evidence>
<dbReference type="Pfam" id="PF00171">
    <property type="entry name" value="Aldedh"/>
    <property type="match status" value="1"/>
</dbReference>
<dbReference type="PIRSF" id="PIRSF036492">
    <property type="entry name" value="ALDH"/>
    <property type="match status" value="1"/>
</dbReference>
<dbReference type="RefSeq" id="WP_343877661.1">
    <property type="nucleotide sequence ID" value="NZ_BAAAIJ010000007.1"/>
</dbReference>
<dbReference type="InterPro" id="IPR016163">
    <property type="entry name" value="Ald_DH_C"/>
</dbReference>